<evidence type="ECO:0000313" key="5">
    <source>
        <dbReference type="EMBL" id="AHG89995.1"/>
    </source>
</evidence>
<dbReference type="InterPro" id="IPR003593">
    <property type="entry name" value="AAA+_ATPase"/>
</dbReference>
<dbReference type="AlphaFoldDB" id="W0RI35"/>
<dbReference type="STRING" id="861299.J421_2458"/>
<comment type="similarity">
    <text evidence="3">Belongs to the MoxR family.</text>
</comment>
<dbReference type="InParanoid" id="W0RI35"/>
<dbReference type="GO" id="GO:0005524">
    <property type="term" value="F:ATP binding"/>
    <property type="evidence" value="ECO:0007669"/>
    <property type="project" value="UniProtKB-KW"/>
</dbReference>
<sequence>MTEPAESPAPLSNHARVVEALGRVRASVAQRVVGQDAAIDDALVAVLARGHVLLEGVPGVAKTLLVRTLAAALGARFGRIQFTPDLMPADVTGVSVLRTQGPDRAAGFEFHPGPVFTDLLLADEINRAPAKTQSALLEAMQERQVTVEGEPRPLGGLFTVFATQNPVEYEGTYPLPEAQLDRFLLKVVVPYPTAEAEAAMLDRHAEGFDPERSAPPAPELDAATLGALRDAADGVRVAPEVRAYVVALVRATRDDAALTLGGSPRATVALLRAARAAALLDGRDFVTPDDVKALAPAVLRHRVRVAPELEVEGRTADDVLQALLTRVPAPQ</sequence>
<dbReference type="PIRSF" id="PIRSF002849">
    <property type="entry name" value="AAA_ATPase_chaperone_MoxR_prd"/>
    <property type="match status" value="1"/>
</dbReference>
<proteinExistence type="inferred from homology"/>
<dbReference type="Gene3D" id="3.40.50.300">
    <property type="entry name" value="P-loop containing nucleotide triphosphate hydrolases"/>
    <property type="match status" value="1"/>
</dbReference>
<dbReference type="InterPro" id="IPR027417">
    <property type="entry name" value="P-loop_NTPase"/>
</dbReference>
<reference evidence="5 6" key="1">
    <citation type="journal article" date="2014" name="Genome Announc.">
        <title>Genome Sequence and Methylome of Soil Bacterium Gemmatirosa kalamazoonensis KBS708T, a Member of the Rarely Cultivated Gemmatimonadetes Phylum.</title>
        <authorList>
            <person name="Debruyn J.M."/>
            <person name="Radosevich M."/>
            <person name="Wommack K.E."/>
            <person name="Polson S.W."/>
            <person name="Hauser L.J."/>
            <person name="Fawaz M.N."/>
            <person name="Korlach J."/>
            <person name="Tsai Y.C."/>
        </authorList>
    </citation>
    <scope>NUCLEOTIDE SEQUENCE [LARGE SCALE GENOMIC DNA]</scope>
    <source>
        <strain evidence="5 6">KBS708</strain>
    </source>
</reference>
<dbReference type="GO" id="GO:0016887">
    <property type="term" value="F:ATP hydrolysis activity"/>
    <property type="evidence" value="ECO:0007669"/>
    <property type="project" value="InterPro"/>
</dbReference>
<name>W0RI35_9BACT</name>
<dbReference type="InterPro" id="IPR011703">
    <property type="entry name" value="ATPase_AAA-3"/>
</dbReference>
<dbReference type="eggNOG" id="COG0714">
    <property type="taxonomic scope" value="Bacteria"/>
</dbReference>
<organism evidence="5 6">
    <name type="scientific">Gemmatirosa kalamazoonensis</name>
    <dbReference type="NCBI Taxonomy" id="861299"/>
    <lineage>
        <taxon>Bacteria</taxon>
        <taxon>Pseudomonadati</taxon>
        <taxon>Gemmatimonadota</taxon>
        <taxon>Gemmatimonadia</taxon>
        <taxon>Gemmatimonadales</taxon>
        <taxon>Gemmatimonadaceae</taxon>
        <taxon>Gemmatirosa</taxon>
    </lineage>
</organism>
<dbReference type="Proteomes" id="UP000019151">
    <property type="component" value="Chromosome"/>
</dbReference>
<dbReference type="InterPro" id="IPR050764">
    <property type="entry name" value="CbbQ/NirQ/NorQ/GpvN"/>
</dbReference>
<keyword evidence="1" id="KW-0547">Nucleotide-binding</keyword>
<dbReference type="InterPro" id="IPR041628">
    <property type="entry name" value="ChlI/MoxR_AAA_lid"/>
</dbReference>
<feature type="domain" description="AAA+ ATPase" evidence="4">
    <location>
        <begin position="48"/>
        <end position="193"/>
    </location>
</feature>
<dbReference type="EMBL" id="CP007128">
    <property type="protein sequence ID" value="AHG89995.1"/>
    <property type="molecule type" value="Genomic_DNA"/>
</dbReference>
<evidence type="ECO:0000256" key="2">
    <source>
        <dbReference type="ARBA" id="ARBA00022840"/>
    </source>
</evidence>
<dbReference type="HOGENOM" id="CLU_034716_2_0_0"/>
<evidence type="ECO:0000259" key="4">
    <source>
        <dbReference type="SMART" id="SM00382"/>
    </source>
</evidence>
<dbReference type="KEGG" id="gba:J421_2458"/>
<dbReference type="OrthoDB" id="9808397at2"/>
<dbReference type="SUPFAM" id="SSF52540">
    <property type="entry name" value="P-loop containing nucleoside triphosphate hydrolases"/>
    <property type="match status" value="1"/>
</dbReference>
<accession>W0RI35</accession>
<protein>
    <submittedName>
        <fullName evidence="5">ATPase associated with various cellular activities AAA_3</fullName>
    </submittedName>
</protein>
<dbReference type="Pfam" id="PF07726">
    <property type="entry name" value="AAA_3"/>
    <property type="match status" value="1"/>
</dbReference>
<dbReference type="Gene3D" id="1.10.8.80">
    <property type="entry name" value="Magnesium chelatase subunit I, C-Terminal domain"/>
    <property type="match status" value="1"/>
</dbReference>
<dbReference type="RefSeq" id="WP_025411470.1">
    <property type="nucleotide sequence ID" value="NZ_CP007128.1"/>
</dbReference>
<keyword evidence="6" id="KW-1185">Reference proteome</keyword>
<dbReference type="Pfam" id="PF17863">
    <property type="entry name" value="AAA_lid_2"/>
    <property type="match status" value="1"/>
</dbReference>
<dbReference type="FunFam" id="3.40.50.300:FF:000640">
    <property type="entry name" value="MoxR family ATPase"/>
    <property type="match status" value="1"/>
</dbReference>
<dbReference type="PANTHER" id="PTHR42759:SF1">
    <property type="entry name" value="MAGNESIUM-CHELATASE SUBUNIT CHLD"/>
    <property type="match status" value="1"/>
</dbReference>
<dbReference type="PATRIC" id="fig|861299.3.peg.2504"/>
<gene>
    <name evidence="5" type="ORF">J421_2458</name>
</gene>
<evidence type="ECO:0000313" key="6">
    <source>
        <dbReference type="Proteomes" id="UP000019151"/>
    </source>
</evidence>
<evidence type="ECO:0000256" key="3">
    <source>
        <dbReference type="ARBA" id="ARBA00061607"/>
    </source>
</evidence>
<dbReference type="PANTHER" id="PTHR42759">
    <property type="entry name" value="MOXR FAMILY PROTEIN"/>
    <property type="match status" value="1"/>
</dbReference>
<dbReference type="CDD" id="cd00009">
    <property type="entry name" value="AAA"/>
    <property type="match status" value="1"/>
</dbReference>
<dbReference type="SMART" id="SM00382">
    <property type="entry name" value="AAA"/>
    <property type="match status" value="1"/>
</dbReference>
<keyword evidence="2" id="KW-0067">ATP-binding</keyword>
<evidence type="ECO:0000256" key="1">
    <source>
        <dbReference type="ARBA" id="ARBA00022741"/>
    </source>
</evidence>